<keyword evidence="2" id="KW-1185">Reference proteome</keyword>
<accession>A0ABZ0IL58</accession>
<dbReference type="InterPro" id="IPR025345">
    <property type="entry name" value="DUF4249"/>
</dbReference>
<name>A0ABZ0IL58_9BACT</name>
<proteinExistence type="predicted"/>
<dbReference type="Proteomes" id="UP001302349">
    <property type="component" value="Chromosome"/>
</dbReference>
<evidence type="ECO:0000313" key="1">
    <source>
        <dbReference type="EMBL" id="WOK05763.1"/>
    </source>
</evidence>
<evidence type="ECO:0000313" key="2">
    <source>
        <dbReference type="Proteomes" id="UP001302349"/>
    </source>
</evidence>
<gene>
    <name evidence="1" type="ORF">RT717_22060</name>
</gene>
<organism evidence="1 2">
    <name type="scientific">Imperialibacter roseus</name>
    <dbReference type="NCBI Taxonomy" id="1324217"/>
    <lineage>
        <taxon>Bacteria</taxon>
        <taxon>Pseudomonadati</taxon>
        <taxon>Bacteroidota</taxon>
        <taxon>Cytophagia</taxon>
        <taxon>Cytophagales</taxon>
        <taxon>Flammeovirgaceae</taxon>
        <taxon>Imperialibacter</taxon>
    </lineage>
</organism>
<dbReference type="RefSeq" id="WP_317488518.1">
    <property type="nucleotide sequence ID" value="NZ_CP136051.1"/>
</dbReference>
<dbReference type="Pfam" id="PF14054">
    <property type="entry name" value="DUF4249"/>
    <property type="match status" value="1"/>
</dbReference>
<protein>
    <submittedName>
        <fullName evidence="1">DUF4249 domain-containing protein</fullName>
    </submittedName>
</protein>
<dbReference type="EMBL" id="CP136051">
    <property type="protein sequence ID" value="WOK05763.1"/>
    <property type="molecule type" value="Genomic_DNA"/>
</dbReference>
<sequence>MNKAKFHIAILFISGLALNMCVEPYDYPAGERSNNLVVEALISSNPGPQAVRLTTTRNIYNTGNQYILYVSGAEVSVLDSDGRSFPFNEQGGGQYYSDSSFSAVGGKAYRLRIVTKEGKVYESNEETALPTSEMDKVEIAYTVKSEKNELGNFVDVDGFSVKAIVNDLPSQKNYYLLRMTTIFKVLTEPSAYQVFDRELGNYVTQPKSCCNICWVTKPLDEFVVFSDQLVDGREEAEIPLTFYPVDQKYFYDKVYFEVTQYSLTAEAYVFWKGLYDLKFRQGTLFDPAPSGLPGNIFNVDDRSEQVVGYFTVSDVTTKGEFMTKDFIPRNVVYTYRYADDCRTLPNSTTTQPAFWR</sequence>
<reference evidence="1 2" key="1">
    <citation type="journal article" date="2023" name="Microbiol. Resour. Announc.">
        <title>Complete Genome Sequence of Imperialibacter roseus strain P4T.</title>
        <authorList>
            <person name="Tizabi D.R."/>
            <person name="Bachvaroff T."/>
            <person name="Hill R.T."/>
        </authorList>
    </citation>
    <scope>NUCLEOTIDE SEQUENCE [LARGE SCALE GENOMIC DNA]</scope>
    <source>
        <strain evidence="1 2">P4T</strain>
    </source>
</reference>